<comment type="caution">
    <text evidence="3">The sequence shown here is derived from an EMBL/GenBank/DDBJ whole genome shotgun (WGS) entry which is preliminary data.</text>
</comment>
<dbReference type="Proteomes" id="UP000530424">
    <property type="component" value="Unassembled WGS sequence"/>
</dbReference>
<keyword evidence="2" id="KW-0472">Membrane</keyword>
<dbReference type="AlphaFoldDB" id="A0A853BYI3"/>
<feature type="transmembrane region" description="Helical" evidence="2">
    <location>
        <begin position="144"/>
        <end position="166"/>
    </location>
</feature>
<reference evidence="3 4" key="1">
    <citation type="submission" date="2020-07" db="EMBL/GenBank/DDBJ databases">
        <title>Sequencing the genomes of 1000 actinobacteria strains.</title>
        <authorList>
            <person name="Klenk H.-P."/>
        </authorList>
    </citation>
    <scope>NUCLEOTIDE SEQUENCE [LARGE SCALE GENOMIC DNA]</scope>
    <source>
        <strain evidence="3 4">DSM 103833</strain>
    </source>
</reference>
<feature type="transmembrane region" description="Helical" evidence="2">
    <location>
        <begin position="21"/>
        <end position="40"/>
    </location>
</feature>
<accession>A0A853BYI3</accession>
<evidence type="ECO:0000313" key="3">
    <source>
        <dbReference type="EMBL" id="NYJ01010.1"/>
    </source>
</evidence>
<keyword evidence="2" id="KW-1133">Transmembrane helix</keyword>
<evidence type="ECO:0000313" key="4">
    <source>
        <dbReference type="Proteomes" id="UP000530424"/>
    </source>
</evidence>
<feature type="transmembrane region" description="Helical" evidence="2">
    <location>
        <begin position="93"/>
        <end position="115"/>
    </location>
</feature>
<dbReference type="InterPro" id="IPR019051">
    <property type="entry name" value="Trp_biosyn_TM_oprn/chp"/>
</dbReference>
<sequence>MPDAATPTPDTDPRRRTFAPVVLVGLAASVLTAIAGHRAMLRIPESALEDIGMASYGGTDAAASEFPLAGALGLVALACWGVLLVTRGRLRRLVAVLATLSAAGVVAVAVVGGFLQADDYISDATRQLGYIGLSGDLGAVRTGWFWAALFGSAVATAAGAAAVRLAPAWPEMGSRYDAPAAGGAATATVAPAEELSSTELWKSLDEGDDPTA</sequence>
<proteinExistence type="predicted"/>
<keyword evidence="4" id="KW-1185">Reference proteome</keyword>
<dbReference type="EMBL" id="JACCFP010000001">
    <property type="protein sequence ID" value="NYJ01010.1"/>
    <property type="molecule type" value="Genomic_DNA"/>
</dbReference>
<dbReference type="Pfam" id="PF09534">
    <property type="entry name" value="Trp_oprn_chp"/>
    <property type="match status" value="1"/>
</dbReference>
<name>A0A853BYI3_9ACTN</name>
<dbReference type="RefSeq" id="WP_179667538.1">
    <property type="nucleotide sequence ID" value="NZ_JACCFP010000001.1"/>
</dbReference>
<organism evidence="3 4">
    <name type="scientific">Nocardioides thalensis</name>
    <dbReference type="NCBI Taxonomy" id="1914755"/>
    <lineage>
        <taxon>Bacteria</taxon>
        <taxon>Bacillati</taxon>
        <taxon>Actinomycetota</taxon>
        <taxon>Actinomycetes</taxon>
        <taxon>Propionibacteriales</taxon>
        <taxon>Nocardioidaceae</taxon>
        <taxon>Nocardioides</taxon>
    </lineage>
</organism>
<feature type="region of interest" description="Disordered" evidence="1">
    <location>
        <begin position="189"/>
        <end position="212"/>
    </location>
</feature>
<evidence type="ECO:0000256" key="1">
    <source>
        <dbReference type="SAM" id="MobiDB-lite"/>
    </source>
</evidence>
<gene>
    <name evidence="3" type="ORF">HNR19_001708</name>
</gene>
<keyword evidence="2" id="KW-0812">Transmembrane</keyword>
<feature type="transmembrane region" description="Helical" evidence="2">
    <location>
        <begin position="66"/>
        <end position="86"/>
    </location>
</feature>
<evidence type="ECO:0000256" key="2">
    <source>
        <dbReference type="SAM" id="Phobius"/>
    </source>
</evidence>
<protein>
    <submittedName>
        <fullName evidence="3">Putative membrane protein (TIGR02234 family)</fullName>
    </submittedName>
</protein>